<evidence type="ECO:0000313" key="5">
    <source>
        <dbReference type="EMBL" id="ALN59778.1"/>
    </source>
</evidence>
<dbReference type="GO" id="GO:0016491">
    <property type="term" value="F:oxidoreductase activity"/>
    <property type="evidence" value="ECO:0007669"/>
    <property type="project" value="UniProtKB-KW"/>
</dbReference>
<organism evidence="5 6">
    <name type="scientific">Lysobacter enzymogenes</name>
    <dbReference type="NCBI Taxonomy" id="69"/>
    <lineage>
        <taxon>Bacteria</taxon>
        <taxon>Pseudomonadati</taxon>
        <taxon>Pseudomonadota</taxon>
        <taxon>Gammaproteobacteria</taxon>
        <taxon>Lysobacterales</taxon>
        <taxon>Lysobacteraceae</taxon>
        <taxon>Lysobacter</taxon>
    </lineage>
</organism>
<dbReference type="PATRIC" id="fig|69.6.peg.4374"/>
<evidence type="ECO:0000256" key="1">
    <source>
        <dbReference type="ARBA" id="ARBA00006484"/>
    </source>
</evidence>
<protein>
    <submittedName>
        <fullName evidence="5">Oxidoreductase, short chain dehydrogenase/reductase family</fullName>
    </submittedName>
</protein>
<evidence type="ECO:0000313" key="6">
    <source>
        <dbReference type="Proteomes" id="UP000061569"/>
    </source>
</evidence>
<dbReference type="PRINTS" id="PR00080">
    <property type="entry name" value="SDRFAMILY"/>
</dbReference>
<reference evidence="5 6" key="1">
    <citation type="submission" date="2015-11" db="EMBL/GenBank/DDBJ databases">
        <title>Genome sequences of Lysobacter enzymogenes strain C3 and Lysobacter antibioticus ATCC 29479.</title>
        <authorList>
            <person name="Kobayashi D.Y."/>
        </authorList>
    </citation>
    <scope>NUCLEOTIDE SEQUENCE [LARGE SCALE GENOMIC DNA]</scope>
    <source>
        <strain evidence="5 6">C3</strain>
    </source>
</reference>
<dbReference type="PANTHER" id="PTHR43963">
    <property type="entry name" value="CARBONYL REDUCTASE 1-RELATED"/>
    <property type="match status" value="1"/>
</dbReference>
<dbReference type="Pfam" id="PF00106">
    <property type="entry name" value="adh_short"/>
    <property type="match status" value="1"/>
</dbReference>
<gene>
    <name evidence="5" type="ORF">GLE_4437</name>
</gene>
<dbReference type="PRINTS" id="PR00081">
    <property type="entry name" value="GDHRDH"/>
</dbReference>
<name>A0A0S2DMM2_LYSEN</name>
<evidence type="ECO:0000256" key="3">
    <source>
        <dbReference type="ARBA" id="ARBA00023002"/>
    </source>
</evidence>
<dbReference type="InterPro" id="IPR036291">
    <property type="entry name" value="NAD(P)-bd_dom_sf"/>
</dbReference>
<dbReference type="OrthoDB" id="5786478at2"/>
<sequence>MTDANDDTRIALVTGGNRGIGLAVCEGFARRGVRVYMGCRDLDEGRAAIKRRGLAGVEPIRLDVCSDASMTAAVGAIADAHGHLDLLVNNAGMSVGVRDKPSDESLAQARATFDVNFFGPWRLSQLALPLMRGRPQAHIINVSSGHGSSTRIEGNNLGYRSSKSALNVLTQAMAAELADSGIRVNCMTPGWVRTKLGGIAAPRSPEEGADTILWLALDGGGETGRFYKDKALFPW</sequence>
<dbReference type="KEGG" id="lez:GLE_4437"/>
<dbReference type="Proteomes" id="UP000061569">
    <property type="component" value="Chromosome"/>
</dbReference>
<dbReference type="SUPFAM" id="SSF51735">
    <property type="entry name" value="NAD(P)-binding Rossmann-fold domains"/>
    <property type="match status" value="1"/>
</dbReference>
<comment type="similarity">
    <text evidence="1 4">Belongs to the short-chain dehydrogenases/reductases (SDR) family.</text>
</comment>
<dbReference type="Gene3D" id="3.40.50.720">
    <property type="entry name" value="NAD(P)-binding Rossmann-like Domain"/>
    <property type="match status" value="1"/>
</dbReference>
<keyword evidence="2" id="KW-0521">NADP</keyword>
<dbReference type="STRING" id="69.GLE_4437"/>
<evidence type="ECO:0000256" key="4">
    <source>
        <dbReference type="RuleBase" id="RU000363"/>
    </source>
</evidence>
<keyword evidence="3" id="KW-0560">Oxidoreductase</keyword>
<proteinExistence type="inferred from homology"/>
<dbReference type="AlphaFoldDB" id="A0A0S2DMM2"/>
<dbReference type="EMBL" id="CP013140">
    <property type="protein sequence ID" value="ALN59778.1"/>
    <property type="molecule type" value="Genomic_DNA"/>
</dbReference>
<dbReference type="InterPro" id="IPR002347">
    <property type="entry name" value="SDR_fam"/>
</dbReference>
<accession>A0A0S2DMM2</accession>
<evidence type="ECO:0000256" key="2">
    <source>
        <dbReference type="ARBA" id="ARBA00022857"/>
    </source>
</evidence>
<dbReference type="PANTHER" id="PTHR43963:SF6">
    <property type="entry name" value="CHAIN DEHYDROGENASE FAMILY PROTEIN, PUTATIVE (AFU_ORTHOLOGUE AFUA_3G15350)-RELATED"/>
    <property type="match status" value="1"/>
</dbReference>